<dbReference type="EMBL" id="CAADFZ010000042">
    <property type="protein sequence ID" value="VFK64132.1"/>
    <property type="molecule type" value="Genomic_DNA"/>
</dbReference>
<feature type="compositionally biased region" description="Low complexity" evidence="1">
    <location>
        <begin position="31"/>
        <end position="52"/>
    </location>
</feature>
<dbReference type="EMBL" id="CAADGD010000013">
    <property type="protein sequence ID" value="VFK69420.1"/>
    <property type="molecule type" value="Genomic_DNA"/>
</dbReference>
<proteinExistence type="predicted"/>
<gene>
    <name evidence="2" type="ORF">BECKUNK1418G_GA0071005_10427</name>
    <name evidence="3" type="ORF">BECKUNK1418H_GA0071006_101335</name>
</gene>
<feature type="region of interest" description="Disordered" evidence="1">
    <location>
        <begin position="12"/>
        <end position="60"/>
    </location>
</feature>
<dbReference type="AlphaFoldDB" id="A0A451ATP4"/>
<sequence length="60" mass="6448">MLSEFLIIDGVRKQERVIPWPEPPVGSSELSQDSSGNQDDSSSQGDQNQSGDANDALTIT</sequence>
<protein>
    <submittedName>
        <fullName evidence="3">Uncharacterized protein</fullName>
    </submittedName>
</protein>
<evidence type="ECO:0000313" key="3">
    <source>
        <dbReference type="EMBL" id="VFK69420.1"/>
    </source>
</evidence>
<evidence type="ECO:0000256" key="1">
    <source>
        <dbReference type="SAM" id="MobiDB-lite"/>
    </source>
</evidence>
<name>A0A451ATP4_9GAMM</name>
<accession>A0A451ATP4</accession>
<reference evidence="3" key="1">
    <citation type="submission" date="2019-02" db="EMBL/GenBank/DDBJ databases">
        <authorList>
            <person name="Gruber-Vodicka R. H."/>
            <person name="Seah K. B. B."/>
        </authorList>
    </citation>
    <scope>NUCLEOTIDE SEQUENCE</scope>
    <source>
        <strain evidence="3">BECK_BY19</strain>
        <strain evidence="2">BECK_BY8</strain>
    </source>
</reference>
<organism evidence="3">
    <name type="scientific">Candidatus Kentrum sp. UNK</name>
    <dbReference type="NCBI Taxonomy" id="2126344"/>
    <lineage>
        <taxon>Bacteria</taxon>
        <taxon>Pseudomonadati</taxon>
        <taxon>Pseudomonadota</taxon>
        <taxon>Gammaproteobacteria</taxon>
        <taxon>Candidatus Kentrum</taxon>
    </lineage>
</organism>
<evidence type="ECO:0000313" key="2">
    <source>
        <dbReference type="EMBL" id="VFK64132.1"/>
    </source>
</evidence>